<keyword evidence="4" id="KW-0547">Nucleotide-binding</keyword>
<dbReference type="InterPro" id="IPR004161">
    <property type="entry name" value="EFTu-like_2"/>
</dbReference>
<dbReference type="Gene3D" id="3.40.50.300">
    <property type="entry name" value="P-loop containing nucleotide triphosphate hydrolases"/>
    <property type="match status" value="1"/>
</dbReference>
<evidence type="ECO:0000256" key="6">
    <source>
        <dbReference type="ARBA" id="ARBA00022845"/>
    </source>
</evidence>
<dbReference type="SUPFAM" id="SSF52540">
    <property type="entry name" value="P-loop containing nucleoside triphosphate hydrolases"/>
    <property type="match status" value="1"/>
</dbReference>
<dbReference type="InterPro" id="IPR027417">
    <property type="entry name" value="P-loop_NTPase"/>
</dbReference>
<dbReference type="STRING" id="1408657.A0A0W4ZGQ8"/>
<sequence>MSRHHQFNKELDDFLEDDGFQDFSDDELEKLSRASAKVKDRLKDISYVKQKDIHNALINNSFDVEKACLWITKQKQLKNTSKSFKTLTPEKGLISLNETSLNENISEEVQSNSKVCKKEYPLETSKVSIPKQSKLSALANSKHKLSSNISTISSLKSVSLLSHLTKTKFNIIDDTKNNRNESKAVLNQSTHFINYSIESEKQDVLKKTIFDETFQKKEINDESLNKFFKSYEYNIEVKPSKFALSIFGEKIIFSDNFYKFANQRFSLFTGVLDNDLKSAFHETSSNSSKSQSKKGKNLRTSKITKSTIHSEFPSDNDNLSHELSIMNISSVSEHKNMSNFNECEISLTKTPDLKIIDDKKKDNINIIVIGHADAGKSTLVGRLLYDLKVVDIKTIEKLKLEANKSGKSSFHFAWVLDQTLEERDRGVTMDIGINYFETLSRKYTILDAPGHKDFIPNMIAGAAEADLALLVIDASSGSFESGFMVHGQTREHIILVRSLGIQKIVVAINKLETINWSQERYEEIKAQLLQFFIYKGFQKFNISFIPCSGLNGENLIKITPLNTQLQSWYSGCTLLDSLESISIEHQRFDAPLRLSIMDIYKSSNTLTSIFGKIETGTLQVGKSVIIMPSKEKGEVKSIYVHNNIQNIAFSGDSVLVNLLNIDSSYLKSGDIICDFENPIQIVLKFRARIVTFELSRPLIIGSPLVIHRGRLNVDANIKKLIAIIDKSTGEIKKKEPRLIGSFTAAIVEIEFCKQPEPMETFKNCKELGRFIARSQGETIAAGIIEDG</sequence>
<dbReference type="PRINTS" id="PR00315">
    <property type="entry name" value="ELONGATNFCT"/>
</dbReference>
<evidence type="ECO:0000313" key="14">
    <source>
        <dbReference type="EMBL" id="KTW27562.1"/>
    </source>
</evidence>
<dbReference type="InterPro" id="IPR009000">
    <property type="entry name" value="Transl_B-barrel_sf"/>
</dbReference>
<keyword evidence="3" id="KW-0963">Cytoplasm</keyword>
<dbReference type="SUPFAM" id="SSF50447">
    <property type="entry name" value="Translation proteins"/>
    <property type="match status" value="1"/>
</dbReference>
<evidence type="ECO:0000256" key="12">
    <source>
        <dbReference type="SAM" id="MobiDB-lite"/>
    </source>
</evidence>
<dbReference type="GO" id="GO:1990533">
    <property type="term" value="C:Dom34-Hbs1 complex"/>
    <property type="evidence" value="ECO:0007669"/>
    <property type="project" value="UniProtKB-ARBA"/>
</dbReference>
<dbReference type="EMBL" id="LFWA01000014">
    <property type="protein sequence ID" value="KTW27562.1"/>
    <property type="molecule type" value="Genomic_DNA"/>
</dbReference>
<dbReference type="InterPro" id="IPR050100">
    <property type="entry name" value="TRAFAC_GTPase_members"/>
</dbReference>
<evidence type="ECO:0000256" key="11">
    <source>
        <dbReference type="ARBA" id="ARBA00074866"/>
    </source>
</evidence>
<reference evidence="15" key="1">
    <citation type="journal article" date="2016" name="Nat. Commun.">
        <title>Genome analysis of three Pneumocystis species reveals adaptation mechanisms to life exclusively in mammalian hosts.</title>
        <authorList>
            <person name="Ma L."/>
            <person name="Chen Z."/>
            <person name="Huang D.W."/>
            <person name="Kutty G."/>
            <person name="Ishihara M."/>
            <person name="Wang H."/>
            <person name="Abouelleil A."/>
            <person name="Bishop L."/>
            <person name="Davey E."/>
            <person name="Deng R."/>
            <person name="Deng X."/>
            <person name="Fan L."/>
            <person name="Fantoni G."/>
            <person name="Fitzgerald M."/>
            <person name="Gogineni E."/>
            <person name="Goldberg J.M."/>
            <person name="Handley G."/>
            <person name="Hu X."/>
            <person name="Huber C."/>
            <person name="Jiao X."/>
            <person name="Jones K."/>
            <person name="Levin J.Z."/>
            <person name="Liu Y."/>
            <person name="Macdonald P."/>
            <person name="Melnikov A."/>
            <person name="Raley C."/>
            <person name="Sassi M."/>
            <person name="Sherman B.T."/>
            <person name="Song X."/>
            <person name="Sykes S."/>
            <person name="Tran B."/>
            <person name="Walsh L."/>
            <person name="Xia Y."/>
            <person name="Yang J."/>
            <person name="Young S."/>
            <person name="Zeng Q."/>
            <person name="Zheng X."/>
            <person name="Stephens R."/>
            <person name="Nusbaum C."/>
            <person name="Birren B.W."/>
            <person name="Azadi P."/>
            <person name="Lempicki R.A."/>
            <person name="Cuomo C.A."/>
            <person name="Kovacs J.A."/>
        </authorList>
    </citation>
    <scope>NUCLEOTIDE SEQUENCE [LARGE SCALE GENOMIC DNA]</scope>
    <source>
        <strain evidence="15">RU7</strain>
    </source>
</reference>
<dbReference type="InterPro" id="IPR015033">
    <property type="entry name" value="HBS1-like_N"/>
</dbReference>
<evidence type="ECO:0000256" key="3">
    <source>
        <dbReference type="ARBA" id="ARBA00022490"/>
    </source>
</evidence>
<evidence type="ECO:0000256" key="4">
    <source>
        <dbReference type="ARBA" id="ARBA00022741"/>
    </source>
</evidence>
<keyword evidence="6" id="KW-0810">Translation regulation</keyword>
<dbReference type="Pfam" id="PF08938">
    <property type="entry name" value="HBS1_N"/>
    <property type="match status" value="1"/>
</dbReference>
<dbReference type="RefSeq" id="XP_018228532.1">
    <property type="nucleotide sequence ID" value="XM_018375324.1"/>
</dbReference>
<dbReference type="SUPFAM" id="SSF50465">
    <property type="entry name" value="EF-Tu/eEF-1alpha/eIF2-gamma C-terminal domain"/>
    <property type="match status" value="1"/>
</dbReference>
<comment type="caution">
    <text evidence="14">The sequence shown here is derived from an EMBL/GenBank/DDBJ whole genome shotgun (WGS) entry which is preliminary data.</text>
</comment>
<accession>A0A0W4ZGQ8</accession>
<dbReference type="FunFam" id="2.40.30.10:FF:000020">
    <property type="entry name" value="Translation elongation factor EF-1"/>
    <property type="match status" value="1"/>
</dbReference>
<protein>
    <recommendedName>
        <fullName evidence="11">Elongation factor 1 alpha-like protein</fullName>
    </recommendedName>
</protein>
<dbReference type="InterPro" id="IPR000795">
    <property type="entry name" value="T_Tr_GTP-bd_dom"/>
</dbReference>
<dbReference type="OrthoDB" id="342024at2759"/>
<dbReference type="GO" id="GO:0006417">
    <property type="term" value="P:regulation of translation"/>
    <property type="evidence" value="ECO:0007669"/>
    <property type="project" value="UniProtKB-KW"/>
</dbReference>
<dbReference type="Pfam" id="PF22594">
    <property type="entry name" value="GTP-eEF1A_C"/>
    <property type="match status" value="1"/>
</dbReference>
<dbReference type="Pfam" id="PF03144">
    <property type="entry name" value="GTP_EFTU_D2"/>
    <property type="match status" value="1"/>
</dbReference>
<name>A0A0W4ZGQ8_PNEJ7</name>
<keyword evidence="5" id="KW-0378">Hydrolase</keyword>
<evidence type="ECO:0000256" key="5">
    <source>
        <dbReference type="ARBA" id="ARBA00022801"/>
    </source>
</evidence>
<keyword evidence="15" id="KW-1185">Reference proteome</keyword>
<keyword evidence="7" id="KW-0648">Protein biosynthesis</keyword>
<evidence type="ECO:0000256" key="8">
    <source>
        <dbReference type="ARBA" id="ARBA00023134"/>
    </source>
</evidence>
<evidence type="ECO:0000259" key="13">
    <source>
        <dbReference type="PROSITE" id="PS51722"/>
    </source>
</evidence>
<dbReference type="CDD" id="cd04093">
    <property type="entry name" value="HBS1_C_III"/>
    <property type="match status" value="1"/>
</dbReference>
<dbReference type="CDD" id="cd16267">
    <property type="entry name" value="HBS1-like_II"/>
    <property type="match status" value="1"/>
</dbReference>
<evidence type="ECO:0000256" key="9">
    <source>
        <dbReference type="ARBA" id="ARBA00049117"/>
    </source>
</evidence>
<dbReference type="PANTHER" id="PTHR23115">
    <property type="entry name" value="TRANSLATION FACTOR"/>
    <property type="match status" value="1"/>
</dbReference>
<comment type="catalytic activity">
    <reaction evidence="9">
        <text>GTP + H2O = GDP + phosphate + H(+)</text>
        <dbReference type="Rhea" id="RHEA:19669"/>
        <dbReference type="ChEBI" id="CHEBI:15377"/>
        <dbReference type="ChEBI" id="CHEBI:15378"/>
        <dbReference type="ChEBI" id="CHEBI:37565"/>
        <dbReference type="ChEBI" id="CHEBI:43474"/>
        <dbReference type="ChEBI" id="CHEBI:58189"/>
    </reaction>
    <physiologicalReaction direction="left-to-right" evidence="9">
        <dbReference type="Rhea" id="RHEA:19670"/>
    </physiologicalReaction>
</comment>
<dbReference type="Proteomes" id="UP000053447">
    <property type="component" value="Unassembled WGS sequence"/>
</dbReference>
<gene>
    <name evidence="14" type="ORF">T551_03061</name>
</gene>
<dbReference type="GO" id="GO:0002184">
    <property type="term" value="P:cytoplasmic translational termination"/>
    <property type="evidence" value="ECO:0007669"/>
    <property type="project" value="UniProtKB-ARBA"/>
</dbReference>
<dbReference type="CDD" id="cd01883">
    <property type="entry name" value="EF1_alpha"/>
    <property type="match status" value="1"/>
</dbReference>
<dbReference type="eggNOG" id="KOG0458">
    <property type="taxonomic scope" value="Eukaryota"/>
</dbReference>
<dbReference type="PROSITE" id="PS51722">
    <property type="entry name" value="G_TR_2"/>
    <property type="match status" value="1"/>
</dbReference>
<feature type="domain" description="Tr-type G" evidence="13">
    <location>
        <begin position="361"/>
        <end position="575"/>
    </location>
</feature>
<evidence type="ECO:0000256" key="2">
    <source>
        <dbReference type="ARBA" id="ARBA00007249"/>
    </source>
</evidence>
<comment type="subunit">
    <text evidence="10">Component of the Dom34-Hbs1 complex, also named Pelota-HBS1L complex, composed of dom34 and hbs1.</text>
</comment>
<dbReference type="AlphaFoldDB" id="A0A0W4ZGQ8"/>
<dbReference type="InterPro" id="IPR054696">
    <property type="entry name" value="GTP-eEF1A_C"/>
</dbReference>
<keyword evidence="8" id="KW-0342">GTP-binding</keyword>
<dbReference type="InterPro" id="IPR009001">
    <property type="entry name" value="Transl_elong_EF1A/Init_IF2_C"/>
</dbReference>
<evidence type="ECO:0000256" key="1">
    <source>
        <dbReference type="ARBA" id="ARBA00004496"/>
    </source>
</evidence>
<comment type="subcellular location">
    <subcellularLocation>
        <location evidence="1">Cytoplasm</location>
    </subcellularLocation>
</comment>
<dbReference type="FunFam" id="3.40.50.300:FF:000204">
    <property type="entry name" value="Translation elongation factor Tu"/>
    <property type="match status" value="1"/>
</dbReference>
<feature type="region of interest" description="Disordered" evidence="12">
    <location>
        <begin position="281"/>
        <end position="301"/>
    </location>
</feature>
<dbReference type="FunFam" id="2.40.30.10:FF:000070">
    <property type="entry name" value="Translation elongation factor EF-1 subunit"/>
    <property type="match status" value="1"/>
</dbReference>
<proteinExistence type="inferred from homology"/>
<dbReference type="Pfam" id="PF00009">
    <property type="entry name" value="GTP_EFTU"/>
    <property type="match status" value="1"/>
</dbReference>
<dbReference type="Gene3D" id="2.40.30.10">
    <property type="entry name" value="Translation factors"/>
    <property type="match status" value="2"/>
</dbReference>
<comment type="similarity">
    <text evidence="2">Belongs to the TRAFAC class translation factor GTPase superfamily. Classic translation factor GTPase family. EF-Tu/EF-1A subfamily.</text>
</comment>
<evidence type="ECO:0000313" key="15">
    <source>
        <dbReference type="Proteomes" id="UP000053447"/>
    </source>
</evidence>
<dbReference type="GeneID" id="28941579"/>
<evidence type="ECO:0000256" key="10">
    <source>
        <dbReference type="ARBA" id="ARBA00063537"/>
    </source>
</evidence>
<evidence type="ECO:0000256" key="7">
    <source>
        <dbReference type="ARBA" id="ARBA00022917"/>
    </source>
</evidence>
<dbReference type="GO" id="GO:0005829">
    <property type="term" value="C:cytosol"/>
    <property type="evidence" value="ECO:0007669"/>
    <property type="project" value="GOC"/>
</dbReference>
<dbReference type="VEuPathDB" id="FungiDB:T551_03061"/>
<dbReference type="GO" id="GO:0003924">
    <property type="term" value="F:GTPase activity"/>
    <property type="evidence" value="ECO:0007669"/>
    <property type="project" value="InterPro"/>
</dbReference>
<organism evidence="14 15">
    <name type="scientific">Pneumocystis jirovecii (strain RU7)</name>
    <name type="common">Human pneumocystis pneumonia agent</name>
    <dbReference type="NCBI Taxonomy" id="1408657"/>
    <lineage>
        <taxon>Eukaryota</taxon>
        <taxon>Fungi</taxon>
        <taxon>Dikarya</taxon>
        <taxon>Ascomycota</taxon>
        <taxon>Taphrinomycotina</taxon>
        <taxon>Pneumocystomycetes</taxon>
        <taxon>Pneumocystaceae</taxon>
        <taxon>Pneumocystis</taxon>
    </lineage>
</organism>
<dbReference type="GO" id="GO:0005525">
    <property type="term" value="F:GTP binding"/>
    <property type="evidence" value="ECO:0007669"/>
    <property type="project" value="UniProtKB-KW"/>
</dbReference>